<dbReference type="VEuPathDB" id="FungiDB:AMAG_14478"/>
<proteinExistence type="predicted"/>
<dbReference type="AlphaFoldDB" id="A0A0L0T6X6"/>
<name>A0A0L0T6X6_ALLM3</name>
<feature type="coiled-coil region" evidence="1">
    <location>
        <begin position="134"/>
        <end position="168"/>
    </location>
</feature>
<evidence type="ECO:0000313" key="4">
    <source>
        <dbReference type="Proteomes" id="UP000054350"/>
    </source>
</evidence>
<reference evidence="4" key="2">
    <citation type="submission" date="2009-11" db="EMBL/GenBank/DDBJ databases">
        <title>The Genome Sequence of Allomyces macrogynus strain ATCC 38327.</title>
        <authorList>
            <consortium name="The Broad Institute Genome Sequencing Platform"/>
            <person name="Russ C."/>
            <person name="Cuomo C."/>
            <person name="Shea T."/>
            <person name="Young S.K."/>
            <person name="Zeng Q."/>
            <person name="Koehrsen M."/>
            <person name="Haas B."/>
            <person name="Borodovsky M."/>
            <person name="Guigo R."/>
            <person name="Alvarado L."/>
            <person name="Berlin A."/>
            <person name="Borenstein D."/>
            <person name="Chen Z."/>
            <person name="Engels R."/>
            <person name="Freedman E."/>
            <person name="Gellesch M."/>
            <person name="Goldberg J."/>
            <person name="Griggs A."/>
            <person name="Gujja S."/>
            <person name="Heiman D."/>
            <person name="Hepburn T."/>
            <person name="Howarth C."/>
            <person name="Jen D."/>
            <person name="Larson L."/>
            <person name="Lewis B."/>
            <person name="Mehta T."/>
            <person name="Park D."/>
            <person name="Pearson M."/>
            <person name="Roberts A."/>
            <person name="Saif S."/>
            <person name="Shenoy N."/>
            <person name="Sisk P."/>
            <person name="Stolte C."/>
            <person name="Sykes S."/>
            <person name="Walk T."/>
            <person name="White J."/>
            <person name="Yandava C."/>
            <person name="Burger G."/>
            <person name="Gray M.W."/>
            <person name="Holland P.W.H."/>
            <person name="King N."/>
            <person name="Lang F.B.F."/>
            <person name="Roger A.J."/>
            <person name="Ruiz-Trillo I."/>
            <person name="Lander E."/>
            <person name="Nusbaum C."/>
        </authorList>
    </citation>
    <scope>NUCLEOTIDE SEQUENCE [LARGE SCALE GENOMIC DNA]</scope>
    <source>
        <strain evidence="4">ATCC 38327</strain>
    </source>
</reference>
<reference evidence="3 4" key="1">
    <citation type="submission" date="2009-11" db="EMBL/GenBank/DDBJ databases">
        <title>Annotation of Allomyces macrogynus ATCC 38327.</title>
        <authorList>
            <consortium name="The Broad Institute Genome Sequencing Platform"/>
            <person name="Russ C."/>
            <person name="Cuomo C."/>
            <person name="Burger G."/>
            <person name="Gray M.W."/>
            <person name="Holland P.W.H."/>
            <person name="King N."/>
            <person name="Lang F.B.F."/>
            <person name="Roger A.J."/>
            <person name="Ruiz-Trillo I."/>
            <person name="Young S.K."/>
            <person name="Zeng Q."/>
            <person name="Gargeya S."/>
            <person name="Fitzgerald M."/>
            <person name="Haas B."/>
            <person name="Abouelleil A."/>
            <person name="Alvarado L."/>
            <person name="Arachchi H.M."/>
            <person name="Berlin A."/>
            <person name="Chapman S.B."/>
            <person name="Gearin G."/>
            <person name="Goldberg J."/>
            <person name="Griggs A."/>
            <person name="Gujja S."/>
            <person name="Hansen M."/>
            <person name="Heiman D."/>
            <person name="Howarth C."/>
            <person name="Larimer J."/>
            <person name="Lui A."/>
            <person name="MacDonald P.J.P."/>
            <person name="McCowen C."/>
            <person name="Montmayeur A."/>
            <person name="Murphy C."/>
            <person name="Neiman D."/>
            <person name="Pearson M."/>
            <person name="Priest M."/>
            <person name="Roberts A."/>
            <person name="Saif S."/>
            <person name="Shea T."/>
            <person name="Sisk P."/>
            <person name="Stolte C."/>
            <person name="Sykes S."/>
            <person name="Wortman J."/>
            <person name="Nusbaum C."/>
            <person name="Birren B."/>
        </authorList>
    </citation>
    <scope>NUCLEOTIDE SEQUENCE [LARGE SCALE GENOMIC DNA]</scope>
    <source>
        <strain evidence="3 4">ATCC 38327</strain>
    </source>
</reference>
<dbReference type="EMBL" id="GG745365">
    <property type="protein sequence ID" value="KNE70339.1"/>
    <property type="molecule type" value="Genomic_DNA"/>
</dbReference>
<sequence>MIIKLLQAELDLPLADLWPAAEKDRKDQLQEHKLRCVYLDPITDASAPNAPAPALAVDHDTLDAPGNEPKSASASAYNMDSVTDPVAPTAPASRVVPVVPASVPMPPSPSKKLAEVEPPAYSQPLSAPVDPQQLRTAESRIHSLEQQVATLTNQLAAKTAQLQQHEVTLRQRSMASTSGGAAAATQVITKTIVNPNTYSPQLVMIIAILSLLVGAIVF</sequence>
<feature type="region of interest" description="Disordered" evidence="2">
    <location>
        <begin position="104"/>
        <end position="128"/>
    </location>
</feature>
<keyword evidence="4" id="KW-1185">Reference proteome</keyword>
<feature type="region of interest" description="Disordered" evidence="2">
    <location>
        <begin position="49"/>
        <end position="76"/>
    </location>
</feature>
<protein>
    <recommendedName>
        <fullName evidence="5">MSP domain-containing protein</fullName>
    </recommendedName>
</protein>
<evidence type="ECO:0000256" key="1">
    <source>
        <dbReference type="SAM" id="Coils"/>
    </source>
</evidence>
<accession>A0A0L0T6X6</accession>
<evidence type="ECO:0000313" key="3">
    <source>
        <dbReference type="EMBL" id="KNE70339.1"/>
    </source>
</evidence>
<gene>
    <name evidence="3" type="ORF">AMAG_14478</name>
</gene>
<evidence type="ECO:0008006" key="5">
    <source>
        <dbReference type="Google" id="ProtNLM"/>
    </source>
</evidence>
<dbReference type="Proteomes" id="UP000054350">
    <property type="component" value="Unassembled WGS sequence"/>
</dbReference>
<organism evidence="3 4">
    <name type="scientific">Allomyces macrogynus (strain ATCC 38327)</name>
    <name type="common">Allomyces javanicus var. macrogynus</name>
    <dbReference type="NCBI Taxonomy" id="578462"/>
    <lineage>
        <taxon>Eukaryota</taxon>
        <taxon>Fungi</taxon>
        <taxon>Fungi incertae sedis</taxon>
        <taxon>Blastocladiomycota</taxon>
        <taxon>Blastocladiomycetes</taxon>
        <taxon>Blastocladiales</taxon>
        <taxon>Blastocladiaceae</taxon>
        <taxon>Allomyces</taxon>
    </lineage>
</organism>
<evidence type="ECO:0000256" key="2">
    <source>
        <dbReference type="SAM" id="MobiDB-lite"/>
    </source>
</evidence>
<keyword evidence="1" id="KW-0175">Coiled coil</keyword>